<dbReference type="VEuPathDB" id="FungiDB:ATCC64974_64600"/>
<dbReference type="VEuPathDB" id="FungiDB:ATCC64974_64610"/>
<comment type="caution">
    <text evidence="8">The sequence shown here is derived from an EMBL/GenBank/DDBJ whole genome shotgun (WGS) entry which is preliminary data.</text>
</comment>
<feature type="transmembrane region" description="Helical" evidence="6">
    <location>
        <begin position="145"/>
        <end position="166"/>
    </location>
</feature>
<keyword evidence="3 6" id="KW-1133">Transmembrane helix</keyword>
<evidence type="ECO:0000313" key="9">
    <source>
        <dbReference type="Proteomes" id="UP000068243"/>
    </source>
</evidence>
<comment type="similarity">
    <text evidence="5">Belongs to the SAT4 family.</text>
</comment>
<dbReference type="InterPro" id="IPR049326">
    <property type="entry name" value="Rhodopsin_dom_fungi"/>
</dbReference>
<evidence type="ECO:0000256" key="1">
    <source>
        <dbReference type="ARBA" id="ARBA00004141"/>
    </source>
</evidence>
<dbReference type="VEuPathDB" id="FungiDB:An17g00590"/>
<feature type="transmembrane region" description="Helical" evidence="6">
    <location>
        <begin position="178"/>
        <end position="198"/>
    </location>
</feature>
<sequence>MLPRSLEKGTSFTGQQTTVLGIGVAFMAFTSAVIALRVYVRTILLRAWGADDVLMVIGTCIWATRLLYVLGLCFIKLSLLWFYLRLETRRFMLWLVYSVIFIVLGVSISSFFVDTISCIPPSKFWNSAKSGHCMSTASQQKFYEVNGILVIVMDILIWAVPIPMLWRVRISLRKKIAVLGVFSVGLLSIAAACVRYHTVLQLANNPDETYVLAASLNWCGIEAYVAIFCGSTPALYVFVKRYLPQMLGPSYAHNQTYSGQSNAKRFSAPFRAVSRQRMSESRLGESQDALHDGDGIMLKTDIHWEVTDIDAEVFYSTKHAKTSYYHIPSTLNLEDVQQIFHNHSTLAHIFWPQLANDPENLLFENQTGPSTTEIQIRPASGSGPGPSGTKCKASITSHHAAREIVVAEEMPLGLRMTLVYRVSDEPPQGISAEEGDGLLALADSQPSTSLSGTGSRIGLYLQVERSVMAPRPLSMLVKTTDGPIVKTKNLLFVLDELGNGKDLDAALDALNELRDSDDEGDEVLEKYKAD</sequence>
<evidence type="ECO:0000256" key="5">
    <source>
        <dbReference type="ARBA" id="ARBA00038359"/>
    </source>
</evidence>
<feature type="transmembrane region" description="Helical" evidence="6">
    <location>
        <begin position="20"/>
        <end position="40"/>
    </location>
</feature>
<protein>
    <submittedName>
        <fullName evidence="8">Unnamed protein product</fullName>
    </submittedName>
</protein>
<name>A0A100IQE5_ASPNG</name>
<accession>A0A100IQE5</accession>
<dbReference type="VEuPathDB" id="FungiDB:ASPNIDRAFT2_1090770"/>
<organism evidence="8 9">
    <name type="scientific">Aspergillus niger</name>
    <dbReference type="NCBI Taxonomy" id="5061"/>
    <lineage>
        <taxon>Eukaryota</taxon>
        <taxon>Fungi</taxon>
        <taxon>Dikarya</taxon>
        <taxon>Ascomycota</taxon>
        <taxon>Pezizomycotina</taxon>
        <taxon>Eurotiomycetes</taxon>
        <taxon>Eurotiomycetidae</taxon>
        <taxon>Eurotiales</taxon>
        <taxon>Aspergillaceae</taxon>
        <taxon>Aspergillus</taxon>
        <taxon>Aspergillus subgen. Circumdati</taxon>
    </lineage>
</organism>
<feature type="domain" description="Rhodopsin" evidence="7">
    <location>
        <begin position="61"/>
        <end position="240"/>
    </location>
</feature>
<dbReference type="Pfam" id="PF20684">
    <property type="entry name" value="Fung_rhodopsin"/>
    <property type="match status" value="1"/>
</dbReference>
<evidence type="ECO:0000256" key="2">
    <source>
        <dbReference type="ARBA" id="ARBA00022692"/>
    </source>
</evidence>
<dbReference type="GO" id="GO:0016020">
    <property type="term" value="C:membrane"/>
    <property type="evidence" value="ECO:0007669"/>
    <property type="project" value="UniProtKB-SubCell"/>
</dbReference>
<evidence type="ECO:0000313" key="8">
    <source>
        <dbReference type="EMBL" id="GAQ45466.1"/>
    </source>
</evidence>
<dbReference type="PANTHER" id="PTHR33048:SF124">
    <property type="entry name" value="INTEGRAL MEMBRANE PROTEIN"/>
    <property type="match status" value="1"/>
</dbReference>
<comment type="subcellular location">
    <subcellularLocation>
        <location evidence="1">Membrane</location>
        <topology evidence="1">Multi-pass membrane protein</topology>
    </subcellularLocation>
</comment>
<feature type="transmembrane region" description="Helical" evidence="6">
    <location>
        <begin position="210"/>
        <end position="239"/>
    </location>
</feature>
<evidence type="ECO:0000256" key="3">
    <source>
        <dbReference type="ARBA" id="ARBA00022989"/>
    </source>
</evidence>
<feature type="transmembrane region" description="Helical" evidence="6">
    <location>
        <begin position="91"/>
        <end position="113"/>
    </location>
</feature>
<evidence type="ECO:0000256" key="4">
    <source>
        <dbReference type="ARBA" id="ARBA00023136"/>
    </source>
</evidence>
<reference evidence="9" key="1">
    <citation type="journal article" date="2016" name="Genome Announc.">
        <title>Draft genome sequence of Aspergillus niger strain An76.</title>
        <authorList>
            <person name="Gong W."/>
            <person name="Cheng Z."/>
            <person name="Zhang H."/>
            <person name="Liu L."/>
            <person name="Gao P."/>
            <person name="Wang L."/>
        </authorList>
    </citation>
    <scope>NUCLEOTIDE SEQUENCE [LARGE SCALE GENOMIC DNA]</scope>
    <source>
        <strain evidence="9">An76</strain>
    </source>
</reference>
<dbReference type="VEuPathDB" id="FungiDB:M747DRAFT_351024"/>
<proteinExistence type="inferred from homology"/>
<feature type="transmembrane region" description="Helical" evidence="6">
    <location>
        <begin position="60"/>
        <end position="84"/>
    </location>
</feature>
<dbReference type="EMBL" id="BCMY01000016">
    <property type="protein sequence ID" value="GAQ45466.1"/>
    <property type="molecule type" value="Genomic_DNA"/>
</dbReference>
<evidence type="ECO:0000259" key="7">
    <source>
        <dbReference type="Pfam" id="PF20684"/>
    </source>
</evidence>
<keyword evidence="2 6" id="KW-0812">Transmembrane</keyword>
<dbReference type="InterPro" id="IPR052337">
    <property type="entry name" value="SAT4-like"/>
</dbReference>
<gene>
    <name evidence="8" type="ORF">ABL_08127</name>
</gene>
<dbReference type="AlphaFoldDB" id="A0A100IQE5"/>
<dbReference type="PANTHER" id="PTHR33048">
    <property type="entry name" value="PTH11-LIKE INTEGRAL MEMBRANE PROTEIN (AFU_ORTHOLOGUE AFUA_5G11245)"/>
    <property type="match status" value="1"/>
</dbReference>
<keyword evidence="4 6" id="KW-0472">Membrane</keyword>
<evidence type="ECO:0000256" key="6">
    <source>
        <dbReference type="SAM" id="Phobius"/>
    </source>
</evidence>
<dbReference type="OrthoDB" id="5273647at2759"/>
<dbReference type="Proteomes" id="UP000068243">
    <property type="component" value="Unassembled WGS sequence"/>
</dbReference>